<evidence type="ECO:0008006" key="3">
    <source>
        <dbReference type="Google" id="ProtNLM"/>
    </source>
</evidence>
<comment type="caution">
    <text evidence="1">The sequence shown here is derived from an EMBL/GenBank/DDBJ whole genome shotgun (WGS) entry which is preliminary data.</text>
</comment>
<dbReference type="EMBL" id="JBHTIR010004265">
    <property type="protein sequence ID" value="MFD0856808.1"/>
    <property type="molecule type" value="Genomic_DNA"/>
</dbReference>
<keyword evidence="2" id="KW-1185">Reference proteome</keyword>
<gene>
    <name evidence="1" type="ORF">ACFQ07_31540</name>
</gene>
<dbReference type="Proteomes" id="UP001597083">
    <property type="component" value="Unassembled WGS sequence"/>
</dbReference>
<sequence length="376" mass="40811">MLLAQGDIVDERAALGFAGMERESFTAGNATIAFGAEGTVITVPAGDDLGASGVRHCDDFVLLGPIPMDVASRFLVFPLDGDPWSFPPTSDPWGERKEGGLPPVHLFVRLTAGFLYLGADSKGRAGWSSDVLHECLFRIDPPLSRELLDQVRPPTEPAPGSLPGLEWLGHVNGDRALRLFIDGWYPEPRPDAGEVVVSSVPVPGALGEFYRLARGRPEVLGRQNFMHPPTELGTDAAGRLQIGYENQGGFWWFLDPADAEPVVWMEETPGERCPGPVPLSDFLLQFSLFEALVGAPYNASHRRVEGAFVEGLTRDLEVVPMVGRLYPGSTARFFVAPGLIAQVSSWPDGNYSVWVGAKHRALLRPFAGLGWSHFDG</sequence>
<reference evidence="2" key="1">
    <citation type="journal article" date="2019" name="Int. J. Syst. Evol. Microbiol.">
        <title>The Global Catalogue of Microorganisms (GCM) 10K type strain sequencing project: providing services to taxonomists for standard genome sequencing and annotation.</title>
        <authorList>
            <consortium name="The Broad Institute Genomics Platform"/>
            <consortium name="The Broad Institute Genome Sequencing Center for Infectious Disease"/>
            <person name="Wu L."/>
            <person name="Ma J."/>
        </authorList>
    </citation>
    <scope>NUCLEOTIDE SEQUENCE [LARGE SCALE GENOMIC DNA]</scope>
    <source>
        <strain evidence="2">JCM 31696</strain>
    </source>
</reference>
<proteinExistence type="predicted"/>
<accession>A0ABW3CQX3</accession>
<name>A0ABW3CQX3_9ACTN</name>
<evidence type="ECO:0000313" key="1">
    <source>
        <dbReference type="EMBL" id="MFD0856808.1"/>
    </source>
</evidence>
<evidence type="ECO:0000313" key="2">
    <source>
        <dbReference type="Proteomes" id="UP001597083"/>
    </source>
</evidence>
<protein>
    <recommendedName>
        <fullName evidence="3">Knr4/Smi1-like domain-containing protein</fullName>
    </recommendedName>
</protein>
<organism evidence="1 2">
    <name type="scientific">Actinomadura adrarensis</name>
    <dbReference type="NCBI Taxonomy" id="1819600"/>
    <lineage>
        <taxon>Bacteria</taxon>
        <taxon>Bacillati</taxon>
        <taxon>Actinomycetota</taxon>
        <taxon>Actinomycetes</taxon>
        <taxon>Streptosporangiales</taxon>
        <taxon>Thermomonosporaceae</taxon>
        <taxon>Actinomadura</taxon>
    </lineage>
</organism>